<dbReference type="HOGENOM" id="CLU_034180_11_2_0"/>
<evidence type="ECO:0000313" key="9">
    <source>
        <dbReference type="EMBL" id="EFO79101.1"/>
    </source>
</evidence>
<dbReference type="SUPFAM" id="SSF103473">
    <property type="entry name" value="MFS general substrate transporter"/>
    <property type="match status" value="1"/>
</dbReference>
<keyword evidence="10" id="KW-1185">Reference proteome</keyword>
<dbReference type="GO" id="GO:0005886">
    <property type="term" value="C:plasma membrane"/>
    <property type="evidence" value="ECO:0007669"/>
    <property type="project" value="UniProtKB-SubCell"/>
</dbReference>
<dbReference type="InterPro" id="IPR020846">
    <property type="entry name" value="MFS_dom"/>
</dbReference>
<dbReference type="PANTHER" id="PTHR23513">
    <property type="entry name" value="INTEGRAL MEMBRANE EFFLUX PROTEIN-RELATED"/>
    <property type="match status" value="1"/>
</dbReference>
<evidence type="ECO:0000313" key="10">
    <source>
        <dbReference type="Proteomes" id="UP000054010"/>
    </source>
</evidence>
<dbReference type="STRING" id="765420.OSCT_3024"/>
<comment type="caution">
    <text evidence="9">The sequence shown here is derived from an EMBL/GenBank/DDBJ whole genome shotgun (WGS) entry which is preliminary data.</text>
</comment>
<dbReference type="GO" id="GO:0022857">
    <property type="term" value="F:transmembrane transporter activity"/>
    <property type="evidence" value="ECO:0007669"/>
    <property type="project" value="InterPro"/>
</dbReference>
<feature type="transmembrane region" description="Helical" evidence="7">
    <location>
        <begin position="180"/>
        <end position="203"/>
    </location>
</feature>
<keyword evidence="6 7" id="KW-0472">Membrane</keyword>
<proteinExistence type="predicted"/>
<evidence type="ECO:0000256" key="6">
    <source>
        <dbReference type="ARBA" id="ARBA00023136"/>
    </source>
</evidence>
<evidence type="ECO:0000256" key="1">
    <source>
        <dbReference type="ARBA" id="ARBA00004651"/>
    </source>
</evidence>
<keyword evidence="5 7" id="KW-1133">Transmembrane helix</keyword>
<dbReference type="OrthoDB" id="9775268at2"/>
<keyword evidence="2" id="KW-0813">Transport</keyword>
<protein>
    <submittedName>
        <fullName evidence="9">Major facilitator superfamily MFS_1</fullName>
    </submittedName>
</protein>
<evidence type="ECO:0000256" key="5">
    <source>
        <dbReference type="ARBA" id="ARBA00022989"/>
    </source>
</evidence>
<feature type="transmembrane region" description="Helical" evidence="7">
    <location>
        <begin position="95"/>
        <end position="118"/>
    </location>
</feature>
<gene>
    <name evidence="9" type="ORF">OSCT_3024</name>
</gene>
<dbReference type="AlphaFoldDB" id="E1II73"/>
<evidence type="ECO:0000256" key="7">
    <source>
        <dbReference type="SAM" id="Phobius"/>
    </source>
</evidence>
<dbReference type="InterPro" id="IPR010290">
    <property type="entry name" value="TM_effector"/>
</dbReference>
<comment type="subcellular location">
    <subcellularLocation>
        <location evidence="1">Cell membrane</location>
        <topology evidence="1">Multi-pass membrane protein</topology>
    </subcellularLocation>
</comment>
<dbReference type="eggNOG" id="COG2814">
    <property type="taxonomic scope" value="Bacteria"/>
</dbReference>
<evidence type="ECO:0000256" key="3">
    <source>
        <dbReference type="ARBA" id="ARBA00022475"/>
    </source>
</evidence>
<feature type="transmembrane region" description="Helical" evidence="7">
    <location>
        <begin position="268"/>
        <end position="288"/>
    </location>
</feature>
<feature type="transmembrane region" description="Helical" evidence="7">
    <location>
        <begin position="235"/>
        <end position="256"/>
    </location>
</feature>
<sequence length="418" mass="44991">MSTPPTPPRPPSRLLRGFSALRVRNYRLYWFGQLVSMTGSWVQATAQALLVLQLTSEPLAVGLVATFQFLPVMLFSLFGGVIADRVPRYRMILSTQVIAMILAIIFGSLVGLGIIQLWQVYLLALLQGFVNALDAPVRQAFAIELVGKEDRSNAVALNSIVFNGSRIIGPAMAGILIGPLGIASMLYMNAASFMAMLIGLLLMDTRLIKNEQRPPQPVLRQLREGLAYTWRTPEVLLVMILMAAIGTFGYNFSVMMPLIGGFVLHTDAVSYGMLGTFLGLGSLAAALANAYMRTFTPQRMIVSAMAFSLLLGALSRTTQLPLALGLLFALGFAGISFTTAANTTIQLRVPDHLRGRVSSLYFTLFAGSTPIGGLLIGGAANVIGVPNTLLLCATLCLLGVGAGTLYQRRTLHLQMAHL</sequence>
<reference evidence="9 10" key="1">
    <citation type="journal article" date="2011" name="J. Bacteriol.">
        <title>Draft genome sequence of the anoxygenic filamentous phototrophic bacterium Oscillochloris trichoides subsp. DG-6.</title>
        <authorList>
            <person name="Kuznetsov B.B."/>
            <person name="Ivanovsky R.N."/>
            <person name="Keppen O.I."/>
            <person name="Sukhacheva M.V."/>
            <person name="Bumazhkin B.K."/>
            <person name="Patutina E.O."/>
            <person name="Beletsky A.V."/>
            <person name="Mardanov A.V."/>
            <person name="Baslerov R.V."/>
            <person name="Panteleeva A.N."/>
            <person name="Kolganova T.V."/>
            <person name="Ravin N.V."/>
            <person name="Skryabin K.G."/>
        </authorList>
    </citation>
    <scope>NUCLEOTIDE SEQUENCE [LARGE SCALE GENOMIC DNA]</scope>
    <source>
        <strain evidence="9 10">DG-6</strain>
    </source>
</reference>
<feature type="transmembrane region" description="Helical" evidence="7">
    <location>
        <begin position="28"/>
        <end position="53"/>
    </location>
</feature>
<evidence type="ECO:0000256" key="2">
    <source>
        <dbReference type="ARBA" id="ARBA00022448"/>
    </source>
</evidence>
<dbReference type="Pfam" id="PF05977">
    <property type="entry name" value="MFS_3"/>
    <property type="match status" value="1"/>
</dbReference>
<dbReference type="Gene3D" id="1.20.1250.20">
    <property type="entry name" value="MFS general substrate transporter like domains"/>
    <property type="match status" value="1"/>
</dbReference>
<dbReference type="CDD" id="cd06173">
    <property type="entry name" value="MFS_MefA_like"/>
    <property type="match status" value="1"/>
</dbReference>
<dbReference type="PANTHER" id="PTHR23513:SF11">
    <property type="entry name" value="STAPHYLOFERRIN A TRANSPORTER"/>
    <property type="match status" value="1"/>
</dbReference>
<keyword evidence="3" id="KW-1003">Cell membrane</keyword>
<feature type="transmembrane region" description="Helical" evidence="7">
    <location>
        <begin position="300"/>
        <end position="316"/>
    </location>
</feature>
<dbReference type="PRINTS" id="PR00173">
    <property type="entry name" value="EDTRNSPORT"/>
</dbReference>
<feature type="transmembrane region" description="Helical" evidence="7">
    <location>
        <begin position="360"/>
        <end position="382"/>
    </location>
</feature>
<dbReference type="InterPro" id="IPR036259">
    <property type="entry name" value="MFS_trans_sf"/>
</dbReference>
<feature type="domain" description="Major facilitator superfamily (MFS) profile" evidence="8">
    <location>
        <begin position="25"/>
        <end position="411"/>
    </location>
</feature>
<name>E1II73_9CHLR</name>
<dbReference type="Proteomes" id="UP000054010">
    <property type="component" value="Unassembled WGS sequence"/>
</dbReference>
<dbReference type="EMBL" id="ADVR01000123">
    <property type="protein sequence ID" value="EFO79101.1"/>
    <property type="molecule type" value="Genomic_DNA"/>
</dbReference>
<evidence type="ECO:0000259" key="8">
    <source>
        <dbReference type="PROSITE" id="PS50850"/>
    </source>
</evidence>
<accession>E1II73</accession>
<feature type="transmembrane region" description="Helical" evidence="7">
    <location>
        <begin position="322"/>
        <end position="340"/>
    </location>
</feature>
<feature type="transmembrane region" description="Helical" evidence="7">
    <location>
        <begin position="59"/>
        <end position="83"/>
    </location>
</feature>
<feature type="transmembrane region" description="Helical" evidence="7">
    <location>
        <begin position="388"/>
        <end position="406"/>
    </location>
</feature>
<dbReference type="PROSITE" id="PS50850">
    <property type="entry name" value="MFS"/>
    <property type="match status" value="1"/>
</dbReference>
<organism evidence="9 10">
    <name type="scientific">Oscillochloris trichoides DG-6</name>
    <dbReference type="NCBI Taxonomy" id="765420"/>
    <lineage>
        <taxon>Bacteria</taxon>
        <taxon>Bacillati</taxon>
        <taxon>Chloroflexota</taxon>
        <taxon>Chloroflexia</taxon>
        <taxon>Chloroflexales</taxon>
        <taxon>Chloroflexineae</taxon>
        <taxon>Oscillochloridaceae</taxon>
        <taxon>Oscillochloris</taxon>
    </lineage>
</organism>
<keyword evidence="4 7" id="KW-0812">Transmembrane</keyword>
<evidence type="ECO:0000256" key="4">
    <source>
        <dbReference type="ARBA" id="ARBA00022692"/>
    </source>
</evidence>